<comment type="caution">
    <text evidence="5">The sequence shown here is derived from an EMBL/GenBank/DDBJ whole genome shotgun (WGS) entry which is preliminary data.</text>
</comment>
<feature type="signal peptide" evidence="3">
    <location>
        <begin position="1"/>
        <end position="20"/>
    </location>
</feature>
<dbReference type="RefSeq" id="WP_070904695.1">
    <property type="nucleotide sequence ID" value="NZ_CP016378.1"/>
</dbReference>
<evidence type="ECO:0000259" key="4">
    <source>
        <dbReference type="PROSITE" id="PS01124"/>
    </source>
</evidence>
<feature type="transmembrane region" description="Helical" evidence="2">
    <location>
        <begin position="324"/>
        <end position="347"/>
    </location>
</feature>
<feature type="domain" description="HTH araC/xylS-type" evidence="4">
    <location>
        <begin position="377"/>
        <end position="485"/>
    </location>
</feature>
<dbReference type="Proteomes" id="UP000188947">
    <property type="component" value="Unassembled WGS sequence"/>
</dbReference>
<dbReference type="PROSITE" id="PS01124">
    <property type="entry name" value="HTH_ARAC_FAMILY_2"/>
    <property type="match status" value="1"/>
</dbReference>
<dbReference type="GO" id="GO:0003700">
    <property type="term" value="F:DNA-binding transcription factor activity"/>
    <property type="evidence" value="ECO:0007669"/>
    <property type="project" value="InterPro"/>
</dbReference>
<keyword evidence="2" id="KW-0472">Membrane</keyword>
<dbReference type="Gene3D" id="1.25.40.10">
    <property type="entry name" value="Tetratricopeptide repeat domain"/>
    <property type="match status" value="1"/>
</dbReference>
<accession>A0A1T3IC66</accession>
<dbReference type="PANTHER" id="PTHR10098">
    <property type="entry name" value="RAPSYN-RELATED"/>
    <property type="match status" value="1"/>
</dbReference>
<dbReference type="OrthoDB" id="1404064at2"/>
<dbReference type="eggNOG" id="COG2207">
    <property type="taxonomic scope" value="Bacteria"/>
</dbReference>
<name>A0A1T3IC66_ELIME</name>
<evidence type="ECO:0000256" key="3">
    <source>
        <dbReference type="SAM" id="SignalP"/>
    </source>
</evidence>
<dbReference type="InterPro" id="IPR011990">
    <property type="entry name" value="TPR-like_helical_dom_sf"/>
</dbReference>
<dbReference type="Gene3D" id="1.10.10.60">
    <property type="entry name" value="Homeodomain-like"/>
    <property type="match status" value="2"/>
</dbReference>
<organism evidence="5 6">
    <name type="scientific">Elizabethkingia meningoseptica</name>
    <name type="common">Chryseobacterium meningosepticum</name>
    <dbReference type="NCBI Taxonomy" id="238"/>
    <lineage>
        <taxon>Bacteria</taxon>
        <taxon>Pseudomonadati</taxon>
        <taxon>Bacteroidota</taxon>
        <taxon>Flavobacteriia</taxon>
        <taxon>Flavobacteriales</taxon>
        <taxon>Weeksellaceae</taxon>
        <taxon>Elizabethkingia</taxon>
    </lineage>
</organism>
<keyword evidence="6" id="KW-1185">Reference proteome</keyword>
<keyword evidence="2" id="KW-1133">Transmembrane helix</keyword>
<protein>
    <submittedName>
        <fullName evidence="5">Tetratricopeptide repeat protein</fullName>
    </submittedName>
</protein>
<gene>
    <name evidence="5" type="ORF">BMF97_06125</name>
</gene>
<evidence type="ECO:0000256" key="2">
    <source>
        <dbReference type="SAM" id="Phobius"/>
    </source>
</evidence>
<keyword evidence="3" id="KW-0732">Signal</keyword>
<feature type="chain" id="PRO_5011745839" evidence="3">
    <location>
        <begin position="21"/>
        <end position="490"/>
    </location>
</feature>
<dbReference type="GO" id="GO:0043565">
    <property type="term" value="F:sequence-specific DNA binding"/>
    <property type="evidence" value="ECO:0007669"/>
    <property type="project" value="InterPro"/>
</dbReference>
<dbReference type="InterPro" id="IPR019734">
    <property type="entry name" value="TPR_rpt"/>
</dbReference>
<dbReference type="AlphaFoldDB" id="A0A1T3IC66"/>
<dbReference type="Pfam" id="PF12833">
    <property type="entry name" value="HTH_18"/>
    <property type="match status" value="1"/>
</dbReference>
<sequence>MMKNLYLPVVLLLFSQFVFCQNLNEKYNELRKEVNNSPDNVIKESRVLKEKALKTNTLDIVSKTDYITSFAFYLKGSPDSCIYYANAAIESAKKNNYSEGEALGLRILGTQYAKMGLLDKSRELLDQALVLVSRKQNDEAYEIKGGIYGSLLVLMDNNKELDKKIIVAQKAINSYLKVSKEASKKELLPSAYTNLSYLYSKTKKYDSAYVYSQKALEFINVNDTYKLAFTYHDIGYLLAAQGKYSEAIQQYEKALSYCKGESFYDKKLEILKGLSEAYGEAGDSKNALYYLQQYQKLYLNGTQKNQHAVNEIYNTASKPASIKVIPVLITTACIAFGLAAIYFFLIYKKKSEKINNPQEEKKETLQTDINISTETEEKILYHLNEFEKQEAFIDKEISLYSLANKFQCNTKYLSLVIKRHKNKSFVQYINDLRIQYVINKLNTDTNFSKFKIYYLAELSGFSSQRAFASAFFNNTQMKPLEYIKKYHSKE</sequence>
<dbReference type="STRING" id="238.BBD35_15985"/>
<dbReference type="SUPFAM" id="SSF48452">
    <property type="entry name" value="TPR-like"/>
    <property type="match status" value="2"/>
</dbReference>
<dbReference type="InterPro" id="IPR018060">
    <property type="entry name" value="HTH_AraC"/>
</dbReference>
<evidence type="ECO:0000313" key="5">
    <source>
        <dbReference type="EMBL" id="OOH96838.1"/>
    </source>
</evidence>
<dbReference type="SMART" id="SM00342">
    <property type="entry name" value="HTH_ARAC"/>
    <property type="match status" value="1"/>
</dbReference>
<proteinExistence type="predicted"/>
<keyword evidence="2" id="KW-0812">Transmembrane</keyword>
<feature type="repeat" description="TPR" evidence="1">
    <location>
        <begin position="228"/>
        <end position="261"/>
    </location>
</feature>
<evidence type="ECO:0000313" key="6">
    <source>
        <dbReference type="Proteomes" id="UP000188947"/>
    </source>
</evidence>
<reference evidence="5 6" key="1">
    <citation type="submission" date="2016-11" db="EMBL/GenBank/DDBJ databases">
        <title>Genome sequence and comparative genomic analysis of clinical strain Elizabethkingia meningoseptica 61421 PRCM.</title>
        <authorList>
            <person name="Wang M."/>
            <person name="Hu S."/>
            <person name="Cao L."/>
            <person name="Jiang T."/>
            <person name="Zhou Y."/>
            <person name="Ming D."/>
        </authorList>
    </citation>
    <scope>NUCLEOTIDE SEQUENCE [LARGE SCALE GENOMIC DNA]</scope>
    <source>
        <strain evidence="5 6">61421 PRCM</strain>
    </source>
</reference>
<dbReference type="SMART" id="SM00028">
    <property type="entry name" value="TPR"/>
    <property type="match status" value="3"/>
</dbReference>
<keyword evidence="1" id="KW-0802">TPR repeat</keyword>
<evidence type="ECO:0000256" key="1">
    <source>
        <dbReference type="PROSITE-ProRule" id="PRU00339"/>
    </source>
</evidence>
<dbReference type="PROSITE" id="PS50005">
    <property type="entry name" value="TPR"/>
    <property type="match status" value="1"/>
</dbReference>
<dbReference type="Pfam" id="PF13424">
    <property type="entry name" value="TPR_12"/>
    <property type="match status" value="1"/>
</dbReference>
<dbReference type="EMBL" id="MPOG01000007">
    <property type="protein sequence ID" value="OOH96838.1"/>
    <property type="molecule type" value="Genomic_DNA"/>
</dbReference>